<dbReference type="Gene3D" id="1.10.3720.10">
    <property type="entry name" value="MetI-like"/>
    <property type="match status" value="1"/>
</dbReference>
<dbReference type="InterPro" id="IPR000515">
    <property type="entry name" value="MetI-like"/>
</dbReference>
<evidence type="ECO:0000256" key="6">
    <source>
        <dbReference type="ARBA" id="ARBA00023136"/>
    </source>
</evidence>
<dbReference type="PANTHER" id="PTHR43163">
    <property type="entry name" value="DIPEPTIDE TRANSPORT SYSTEM PERMEASE PROTEIN DPPB-RELATED"/>
    <property type="match status" value="1"/>
</dbReference>
<dbReference type="Pfam" id="PF19300">
    <property type="entry name" value="BPD_transp_1_N"/>
    <property type="match status" value="1"/>
</dbReference>
<evidence type="ECO:0000259" key="9">
    <source>
        <dbReference type="PROSITE" id="PS50928"/>
    </source>
</evidence>
<comment type="similarity">
    <text evidence="7">Belongs to the binding-protein-dependent transport system permease family.</text>
</comment>
<gene>
    <name evidence="10" type="ORF">HGA11_07455</name>
</gene>
<keyword evidence="5 7" id="KW-1133">Transmembrane helix</keyword>
<feature type="transmembrane region" description="Helical" evidence="7">
    <location>
        <begin position="307"/>
        <end position="333"/>
    </location>
</feature>
<dbReference type="CDD" id="cd06261">
    <property type="entry name" value="TM_PBP2"/>
    <property type="match status" value="1"/>
</dbReference>
<dbReference type="RefSeq" id="WP_084621796.1">
    <property type="nucleotide sequence ID" value="NZ_HG322951.1"/>
</dbReference>
<name>A0A7X6MPT2_9MYCO</name>
<sequence>MTKSQLTAPQHEPLDPSSRAERNASGGRARPIVARVLQVFAVLFVVSMAAFWLVQVVPGDPGRNALGAHATPAQIQAWNVRNGLDGGIAERYLQWLTGFVQGNWGTSLVFGEPVVDLVSSRLYNSIVVGLIAFAIAGFAAALLGCLQAYTEGRKIDRTLTMALSAISALPEFVVGVVLLLFFSIVLGVVPTRPSITGDSLRVPLSSMVLPATVLALAYIPIISRMVRTGVVGALNAPYHRTAVLKGLPPLRVVTHHVARNAMIPTVSLLGISLGALLSGNAVVEWVFGYPGLGALTVTAAVKKDVFLLESCVMVIGISCLLIILLSDVMVVWLDRRIEL</sequence>
<evidence type="ECO:0000256" key="3">
    <source>
        <dbReference type="ARBA" id="ARBA00022475"/>
    </source>
</evidence>
<dbReference type="GO" id="GO:0055085">
    <property type="term" value="P:transmembrane transport"/>
    <property type="evidence" value="ECO:0007669"/>
    <property type="project" value="InterPro"/>
</dbReference>
<dbReference type="Proteomes" id="UP000518188">
    <property type="component" value="Unassembled WGS sequence"/>
</dbReference>
<feature type="transmembrane region" description="Helical" evidence="7">
    <location>
        <begin position="32"/>
        <end position="54"/>
    </location>
</feature>
<evidence type="ECO:0000256" key="4">
    <source>
        <dbReference type="ARBA" id="ARBA00022692"/>
    </source>
</evidence>
<keyword evidence="2 7" id="KW-0813">Transport</keyword>
<evidence type="ECO:0000256" key="2">
    <source>
        <dbReference type="ARBA" id="ARBA00022448"/>
    </source>
</evidence>
<evidence type="ECO:0000256" key="8">
    <source>
        <dbReference type="SAM" id="MobiDB-lite"/>
    </source>
</evidence>
<feature type="transmembrane region" description="Helical" evidence="7">
    <location>
        <begin position="126"/>
        <end position="149"/>
    </location>
</feature>
<evidence type="ECO:0000256" key="5">
    <source>
        <dbReference type="ARBA" id="ARBA00022989"/>
    </source>
</evidence>
<dbReference type="PROSITE" id="PS50928">
    <property type="entry name" value="ABC_TM1"/>
    <property type="match status" value="1"/>
</dbReference>
<dbReference type="SUPFAM" id="SSF161098">
    <property type="entry name" value="MetI-like"/>
    <property type="match status" value="1"/>
</dbReference>
<evidence type="ECO:0000313" key="10">
    <source>
        <dbReference type="EMBL" id="NKZ10812.1"/>
    </source>
</evidence>
<dbReference type="InterPro" id="IPR035906">
    <property type="entry name" value="MetI-like_sf"/>
</dbReference>
<comment type="caution">
    <text evidence="10">The sequence shown here is derived from an EMBL/GenBank/DDBJ whole genome shotgun (WGS) entry which is preliminary data.</text>
</comment>
<accession>A0A7X6MPT2</accession>
<protein>
    <submittedName>
        <fullName evidence="10">ABC transporter permease</fullName>
    </submittedName>
</protein>
<feature type="domain" description="ABC transmembrane type-1" evidence="9">
    <location>
        <begin position="122"/>
        <end position="330"/>
    </location>
</feature>
<dbReference type="AlphaFoldDB" id="A0A7X6MPT2"/>
<feature type="transmembrane region" description="Helical" evidence="7">
    <location>
        <begin position="161"/>
        <end position="188"/>
    </location>
</feature>
<comment type="subcellular location">
    <subcellularLocation>
        <location evidence="1 7">Cell membrane</location>
        <topology evidence="1 7">Multi-pass membrane protein</topology>
    </subcellularLocation>
</comment>
<reference evidence="10 11" key="1">
    <citation type="submission" date="2020-04" db="EMBL/GenBank/DDBJ databases">
        <title>MicrobeNet Type strains.</title>
        <authorList>
            <person name="Nicholson A.C."/>
        </authorList>
    </citation>
    <scope>NUCLEOTIDE SEQUENCE [LARGE SCALE GENOMIC DNA]</scope>
    <source>
        <strain evidence="10 11">ATCC 700731</strain>
    </source>
</reference>
<organism evidence="10 11">
    <name type="scientific">Mycolicibacterium septicum DSM 44393</name>
    <dbReference type="NCBI Taxonomy" id="1341646"/>
    <lineage>
        <taxon>Bacteria</taxon>
        <taxon>Bacillati</taxon>
        <taxon>Actinomycetota</taxon>
        <taxon>Actinomycetes</taxon>
        <taxon>Mycobacteriales</taxon>
        <taxon>Mycobacteriaceae</taxon>
        <taxon>Mycolicibacterium</taxon>
    </lineage>
</organism>
<keyword evidence="4 7" id="KW-0812">Transmembrane</keyword>
<evidence type="ECO:0000256" key="7">
    <source>
        <dbReference type="RuleBase" id="RU363032"/>
    </source>
</evidence>
<dbReference type="PANTHER" id="PTHR43163:SF3">
    <property type="entry name" value="PEPTIDE ABC TRANSPORTER PERMEASE PROTEIN"/>
    <property type="match status" value="1"/>
</dbReference>
<dbReference type="Pfam" id="PF00528">
    <property type="entry name" value="BPD_transp_1"/>
    <property type="match status" value="1"/>
</dbReference>
<feature type="transmembrane region" description="Helical" evidence="7">
    <location>
        <begin position="200"/>
        <end position="219"/>
    </location>
</feature>
<dbReference type="EMBL" id="JAAXPJ010000002">
    <property type="protein sequence ID" value="NKZ10812.1"/>
    <property type="molecule type" value="Genomic_DNA"/>
</dbReference>
<dbReference type="InterPro" id="IPR045621">
    <property type="entry name" value="BPD_transp_1_N"/>
</dbReference>
<keyword evidence="6 7" id="KW-0472">Membrane</keyword>
<feature type="region of interest" description="Disordered" evidence="8">
    <location>
        <begin position="1"/>
        <end position="25"/>
    </location>
</feature>
<keyword evidence="3" id="KW-1003">Cell membrane</keyword>
<evidence type="ECO:0000256" key="1">
    <source>
        <dbReference type="ARBA" id="ARBA00004651"/>
    </source>
</evidence>
<feature type="transmembrane region" description="Helical" evidence="7">
    <location>
        <begin position="266"/>
        <end position="287"/>
    </location>
</feature>
<evidence type="ECO:0000313" key="11">
    <source>
        <dbReference type="Proteomes" id="UP000518188"/>
    </source>
</evidence>
<feature type="compositionally biased region" description="Basic and acidic residues" evidence="8">
    <location>
        <begin position="12"/>
        <end position="22"/>
    </location>
</feature>
<proteinExistence type="inferred from homology"/>
<dbReference type="GO" id="GO:0005886">
    <property type="term" value="C:plasma membrane"/>
    <property type="evidence" value="ECO:0007669"/>
    <property type="project" value="UniProtKB-SubCell"/>
</dbReference>